<dbReference type="Pfam" id="PF00496">
    <property type="entry name" value="SBP_bac_5"/>
    <property type="match status" value="1"/>
</dbReference>
<gene>
    <name evidence="7" type="ORF">ACFSL4_27480</name>
</gene>
<dbReference type="InterPro" id="IPR000914">
    <property type="entry name" value="SBP_5_dom"/>
</dbReference>
<keyword evidence="5" id="KW-0812">Transmembrane</keyword>
<evidence type="ECO:0000313" key="7">
    <source>
        <dbReference type="EMBL" id="MFD1661831.1"/>
    </source>
</evidence>
<dbReference type="InterPro" id="IPR039424">
    <property type="entry name" value="SBP_5"/>
</dbReference>
<evidence type="ECO:0000256" key="4">
    <source>
        <dbReference type="ARBA" id="ARBA00022729"/>
    </source>
</evidence>
<comment type="caution">
    <text evidence="7">The sequence shown here is derived from an EMBL/GenBank/DDBJ whole genome shotgun (WGS) entry which is preliminary data.</text>
</comment>
<dbReference type="RefSeq" id="WP_381088353.1">
    <property type="nucleotide sequence ID" value="NZ_JBHUDX010000083.1"/>
</dbReference>
<feature type="transmembrane region" description="Helical" evidence="5">
    <location>
        <begin position="601"/>
        <end position="623"/>
    </location>
</feature>
<dbReference type="PANTHER" id="PTHR30290">
    <property type="entry name" value="PERIPLASMIC BINDING COMPONENT OF ABC TRANSPORTER"/>
    <property type="match status" value="1"/>
</dbReference>
<feature type="domain" description="Solute-binding protein family 5" evidence="6">
    <location>
        <begin position="105"/>
        <end position="488"/>
    </location>
</feature>
<dbReference type="InterPro" id="IPR030678">
    <property type="entry name" value="Peptide/Ni-bd"/>
</dbReference>
<name>A0ABW4IY00_9ACTN</name>
<keyword evidence="5" id="KW-0472">Membrane</keyword>
<protein>
    <submittedName>
        <fullName evidence="7">ABC transporter substrate-binding protein</fullName>
    </submittedName>
</protein>
<dbReference type="Gene3D" id="3.40.190.10">
    <property type="entry name" value="Periplasmic binding protein-like II"/>
    <property type="match status" value="1"/>
</dbReference>
<evidence type="ECO:0000259" key="6">
    <source>
        <dbReference type="Pfam" id="PF00496"/>
    </source>
</evidence>
<accession>A0ABW4IY00</accession>
<dbReference type="PIRSF" id="PIRSF002741">
    <property type="entry name" value="MppA"/>
    <property type="match status" value="1"/>
</dbReference>
<keyword evidence="5" id="KW-1133">Transmembrane helix</keyword>
<reference evidence="8" key="1">
    <citation type="journal article" date="2019" name="Int. J. Syst. Evol. Microbiol.">
        <title>The Global Catalogue of Microorganisms (GCM) 10K type strain sequencing project: providing services to taxonomists for standard genome sequencing and annotation.</title>
        <authorList>
            <consortium name="The Broad Institute Genomics Platform"/>
            <consortium name="The Broad Institute Genome Sequencing Center for Infectious Disease"/>
            <person name="Wu L."/>
            <person name="Ma J."/>
        </authorList>
    </citation>
    <scope>NUCLEOTIDE SEQUENCE [LARGE SCALE GENOMIC DNA]</scope>
    <source>
        <strain evidence="8">CGMCC 1.12470</strain>
    </source>
</reference>
<dbReference type="PANTHER" id="PTHR30290:SF10">
    <property type="entry name" value="PERIPLASMIC OLIGOPEPTIDE-BINDING PROTEIN-RELATED"/>
    <property type="match status" value="1"/>
</dbReference>
<evidence type="ECO:0000256" key="3">
    <source>
        <dbReference type="ARBA" id="ARBA00022448"/>
    </source>
</evidence>
<sequence>MSVAPNSPVGVRPGRSARGRRAAALALGCALTLAPVALPAAARADASPTTAVSPGGKAGKTVFTVGITSDVDSLNPFTGLALESYEMWSVTYDLLMGWSDKDFSPVAGLATSWTPAPDGKSWTYKIRSGVRWSDGQPLTAKDAAYTFNRIINGDYEQSNYGNYVANITKAEAPDDTTLILHVKQNTPIMTRLWVPILPEHIWSGISQKQVKSFSNEPKDGPVVGSGPFRLVERKKGQYIRFVANKDYYNGAPKIDELVFRVFTNADAEAEALKRGEIDYAYNLENNVFSSLKGRPGITVRSAISSGFDEIGFNNGAALADGTRIGDGNPALLDKRVRRAISMAVDRRTLVERVLGGHGTPGDTVIPPMYKDLHYSPGTGEKQSFDLAAAGRLLDEAGWKQGADKTRAKDGKKLSLRLFTRQESKESQNTGEFVKKWLSRIGVEVTIKVISEDALTEKVGQGDFDMFEWGWGVEPDPDYQLSTFTCGKRSYKDGGTVYGDISDSFYCNPAYDALYTRQAGETDPAKRAGIVQQMEKMLYDDAAYAVTYYYDDLAAYRSDRWTGFVPQPAPAGPYVFQMGTYSYRNVHPVSAQAVASESGGGAATTVGIVLGSLVLLGAGGVLLARRRRSQAADERE</sequence>
<comment type="subcellular location">
    <subcellularLocation>
        <location evidence="1">Cell envelope</location>
    </subcellularLocation>
</comment>
<keyword evidence="4" id="KW-0732">Signal</keyword>
<dbReference type="EMBL" id="JBHUDX010000083">
    <property type="protein sequence ID" value="MFD1661831.1"/>
    <property type="molecule type" value="Genomic_DNA"/>
</dbReference>
<dbReference type="Gene3D" id="3.10.105.10">
    <property type="entry name" value="Dipeptide-binding Protein, Domain 3"/>
    <property type="match status" value="1"/>
</dbReference>
<keyword evidence="8" id="KW-1185">Reference proteome</keyword>
<keyword evidence="3" id="KW-0813">Transport</keyword>
<evidence type="ECO:0000256" key="1">
    <source>
        <dbReference type="ARBA" id="ARBA00004196"/>
    </source>
</evidence>
<dbReference type="SUPFAM" id="SSF53850">
    <property type="entry name" value="Periplasmic binding protein-like II"/>
    <property type="match status" value="1"/>
</dbReference>
<comment type="similarity">
    <text evidence="2">Belongs to the bacterial solute-binding protein 5 family.</text>
</comment>
<organism evidence="7 8">
    <name type="scientific">Streptomyces caeni</name>
    <dbReference type="NCBI Taxonomy" id="2307231"/>
    <lineage>
        <taxon>Bacteria</taxon>
        <taxon>Bacillati</taxon>
        <taxon>Actinomycetota</taxon>
        <taxon>Actinomycetes</taxon>
        <taxon>Kitasatosporales</taxon>
        <taxon>Streptomycetaceae</taxon>
        <taxon>Streptomyces</taxon>
    </lineage>
</organism>
<proteinExistence type="inferred from homology"/>
<dbReference type="CDD" id="cd00995">
    <property type="entry name" value="PBP2_NikA_DppA_OppA_like"/>
    <property type="match status" value="1"/>
</dbReference>
<evidence type="ECO:0000313" key="8">
    <source>
        <dbReference type="Proteomes" id="UP001597261"/>
    </source>
</evidence>
<evidence type="ECO:0000256" key="2">
    <source>
        <dbReference type="ARBA" id="ARBA00005695"/>
    </source>
</evidence>
<dbReference type="Proteomes" id="UP001597261">
    <property type="component" value="Unassembled WGS sequence"/>
</dbReference>
<evidence type="ECO:0000256" key="5">
    <source>
        <dbReference type="SAM" id="Phobius"/>
    </source>
</evidence>